<sequence length="71" mass="8333">MNITDVIKNKIDGLQEYVDEINNDIEDDFNPMNWSGGNFDDCYDMGLSHGRKFGRMMAYREILDLLEPENR</sequence>
<dbReference type="RefSeq" id="WP_068939639.1">
    <property type="nucleotide sequence ID" value="NZ_JAVDUG010000004.1"/>
</dbReference>
<accession>A0ABU1QJV4</accession>
<gene>
    <name evidence="1" type="ORF">J2W98_003800</name>
</gene>
<comment type="caution">
    <text evidence="1">The sequence shown here is derived from an EMBL/GenBank/DDBJ whole genome shotgun (WGS) entry which is preliminary data.</text>
</comment>
<evidence type="ECO:0008006" key="3">
    <source>
        <dbReference type="Google" id="ProtNLM"/>
    </source>
</evidence>
<proteinExistence type="predicted"/>
<dbReference type="EMBL" id="JAVDUG010000004">
    <property type="protein sequence ID" value="MDR6779520.1"/>
    <property type="molecule type" value="Genomic_DNA"/>
</dbReference>
<dbReference type="Proteomes" id="UP001266807">
    <property type="component" value="Unassembled WGS sequence"/>
</dbReference>
<protein>
    <recommendedName>
        <fullName evidence="3">Phage protein</fullName>
    </recommendedName>
</protein>
<keyword evidence="2" id="KW-1185">Reference proteome</keyword>
<name>A0ABU1QJV4_9BACL</name>
<evidence type="ECO:0000313" key="2">
    <source>
        <dbReference type="Proteomes" id="UP001266807"/>
    </source>
</evidence>
<organism evidence="1 2">
    <name type="scientific">Paenibacillus peoriae</name>
    <dbReference type="NCBI Taxonomy" id="59893"/>
    <lineage>
        <taxon>Bacteria</taxon>
        <taxon>Bacillati</taxon>
        <taxon>Bacillota</taxon>
        <taxon>Bacilli</taxon>
        <taxon>Bacillales</taxon>
        <taxon>Paenibacillaceae</taxon>
        <taxon>Paenibacillus</taxon>
    </lineage>
</organism>
<evidence type="ECO:0000313" key="1">
    <source>
        <dbReference type="EMBL" id="MDR6779520.1"/>
    </source>
</evidence>
<reference evidence="1 2" key="1">
    <citation type="submission" date="2023-07" db="EMBL/GenBank/DDBJ databases">
        <title>Sorghum-associated microbial communities from plants grown in Nebraska, USA.</title>
        <authorList>
            <person name="Schachtman D."/>
        </authorList>
    </citation>
    <scope>NUCLEOTIDE SEQUENCE [LARGE SCALE GENOMIC DNA]</scope>
    <source>
        <strain evidence="1 2">BE143</strain>
    </source>
</reference>